<feature type="compositionally biased region" description="Basic and acidic residues" evidence="1">
    <location>
        <begin position="950"/>
        <end position="961"/>
    </location>
</feature>
<feature type="region of interest" description="Disordered" evidence="1">
    <location>
        <begin position="936"/>
        <end position="987"/>
    </location>
</feature>
<feature type="transmembrane region" description="Helical" evidence="2">
    <location>
        <begin position="264"/>
        <end position="288"/>
    </location>
</feature>
<feature type="transmembrane region" description="Helical" evidence="2">
    <location>
        <begin position="317"/>
        <end position="338"/>
    </location>
</feature>
<dbReference type="OrthoDB" id="4721035at2759"/>
<name>A0A9P8Y0M3_9PEZI</name>
<evidence type="ECO:0000313" key="4">
    <source>
        <dbReference type="Proteomes" id="UP000756346"/>
    </source>
</evidence>
<feature type="transmembrane region" description="Helical" evidence="2">
    <location>
        <begin position="841"/>
        <end position="862"/>
    </location>
</feature>
<feature type="compositionally biased region" description="Acidic residues" evidence="1">
    <location>
        <begin position="224"/>
        <end position="234"/>
    </location>
</feature>
<feature type="compositionally biased region" description="Polar residues" evidence="1">
    <location>
        <begin position="59"/>
        <end position="80"/>
    </location>
</feature>
<evidence type="ECO:0008006" key="5">
    <source>
        <dbReference type="Google" id="ProtNLM"/>
    </source>
</evidence>
<dbReference type="EMBL" id="JAGTJQ010000008">
    <property type="protein sequence ID" value="KAH7025846.1"/>
    <property type="molecule type" value="Genomic_DNA"/>
</dbReference>
<keyword evidence="2" id="KW-1133">Transmembrane helix</keyword>
<dbReference type="Proteomes" id="UP000756346">
    <property type="component" value="Unassembled WGS sequence"/>
</dbReference>
<feature type="compositionally biased region" description="Polar residues" evidence="1">
    <location>
        <begin position="91"/>
        <end position="104"/>
    </location>
</feature>
<dbReference type="AlphaFoldDB" id="A0A9P8Y0M3"/>
<gene>
    <name evidence="3" type="ORF">B0I36DRAFT_272468</name>
</gene>
<feature type="compositionally biased region" description="Basic and acidic residues" evidence="1">
    <location>
        <begin position="113"/>
        <end position="125"/>
    </location>
</feature>
<keyword evidence="2" id="KW-0472">Membrane</keyword>
<dbReference type="RefSeq" id="XP_046009063.1">
    <property type="nucleotide sequence ID" value="XM_046151313.1"/>
</dbReference>
<sequence>MTNVTNDRRVGDDNNTGKDDSSDSLSSSARHSQDLSDSFVDISSYSPFADSYSPLATAGNDNSNSNLTRSPSQMASSASRPSPLAGEASKETSGPSFPAQNQQYLAPHSPWLHPEDKSAGLKSDQDSSVMVQLLSPASPLPAQQRHQDNASRGVPGTAGDQSAAAAPAPGKRQRVARFVEMLKGNPSPPSRQLDIGSDTAYHGVKGGSSGNGGGGSPPNGSRLDDDDDDDDDADHEELVRKFNQGPPLDCHSARDVHVRRRSSLYIIQILLSIYSTVLSGLWLVVAIYQPRYGRGVSSSSHSSVVLSPSTASVLSTLFSRTIEMSFVTVFVACLGQVLSRRAFVRQAKGVTLAEMTMRNWVVQPGSLFTYWQGIPLAGKTLTGALTMVAALAALFYTTAADAMISPKLRFGDWYPRELQGLVQASYSNPLFVQDTCPTPIDAQLDAMSHGASCLDIKYSGQSYHNLLTFMKDWQGIHDAGDSQKATTLKTRPNGKHSLFDNTTMTSSWIETGTGDPAELFKKYNRIVNNVTLAMPHPGVYESATDPINGILQPDELSGVGEYSIKAAVVSPAVNILCVNMAKSELKPLVYTQWPNIVTEETGMPGQTRGHETWFNEVPPPSKDQWLNKTVVDDIFRWGEKYGRRPPVFQLFPYDYNMITNTTVVGGDANYLLAKSALIDDYTLCEMRSWTTADCSTRFDISGTAGGNMKAHCEDPDDTISYLPYAKGVQPSPSLDWKNMVDQWRLSMDLNGGISTSNASTSRIMTNLILTQPRLDPLLPSMAEAMASLSASTLVGGSLGSTFKHFWGYPENWLKPGVYETFPIVIQEQQFTSSYESDWQRIFYVVLILVFVINVMCFAYLVFRTGMVTDFTEPQNMFCLAVNSPPSVALRGSCGGGPENVQLRTPWRISYSEAANHYYLQESGTQVMRLRNVRSGAPEDKTEEYQLQEQQGRRDHAGRMHGDNGGGRSDSGLSSGTEMLHPEGRYRSSYRQLTTSKIGTWL</sequence>
<proteinExistence type="predicted"/>
<dbReference type="GeneID" id="70180859"/>
<feature type="region of interest" description="Disordered" evidence="1">
    <location>
        <begin position="50"/>
        <end position="234"/>
    </location>
</feature>
<keyword evidence="2" id="KW-0812">Transmembrane</keyword>
<evidence type="ECO:0000256" key="1">
    <source>
        <dbReference type="SAM" id="MobiDB-lite"/>
    </source>
</evidence>
<feature type="compositionally biased region" description="Basic and acidic residues" evidence="1">
    <location>
        <begin position="1"/>
        <end position="21"/>
    </location>
</feature>
<evidence type="ECO:0000313" key="3">
    <source>
        <dbReference type="EMBL" id="KAH7025846.1"/>
    </source>
</evidence>
<organism evidence="3 4">
    <name type="scientific">Microdochium trichocladiopsis</name>
    <dbReference type="NCBI Taxonomy" id="1682393"/>
    <lineage>
        <taxon>Eukaryota</taxon>
        <taxon>Fungi</taxon>
        <taxon>Dikarya</taxon>
        <taxon>Ascomycota</taxon>
        <taxon>Pezizomycotina</taxon>
        <taxon>Sordariomycetes</taxon>
        <taxon>Xylariomycetidae</taxon>
        <taxon>Xylariales</taxon>
        <taxon>Microdochiaceae</taxon>
        <taxon>Microdochium</taxon>
    </lineage>
</organism>
<protein>
    <recommendedName>
        <fullName evidence="5">Mcm2 3 5 family protein</fullName>
    </recommendedName>
</protein>
<feature type="transmembrane region" description="Helical" evidence="2">
    <location>
        <begin position="376"/>
        <end position="396"/>
    </location>
</feature>
<feature type="compositionally biased region" description="Low complexity" evidence="1">
    <location>
        <begin position="23"/>
        <end position="36"/>
    </location>
</feature>
<accession>A0A9P8Y0M3</accession>
<feature type="compositionally biased region" description="Gly residues" evidence="1">
    <location>
        <begin position="204"/>
        <end position="217"/>
    </location>
</feature>
<keyword evidence="4" id="KW-1185">Reference proteome</keyword>
<comment type="caution">
    <text evidence="3">The sequence shown here is derived from an EMBL/GenBank/DDBJ whole genome shotgun (WGS) entry which is preliminary data.</text>
</comment>
<reference evidence="3" key="1">
    <citation type="journal article" date="2021" name="Nat. Commun.">
        <title>Genetic determinants of endophytism in the Arabidopsis root mycobiome.</title>
        <authorList>
            <person name="Mesny F."/>
            <person name="Miyauchi S."/>
            <person name="Thiergart T."/>
            <person name="Pickel B."/>
            <person name="Atanasova L."/>
            <person name="Karlsson M."/>
            <person name="Huettel B."/>
            <person name="Barry K.W."/>
            <person name="Haridas S."/>
            <person name="Chen C."/>
            <person name="Bauer D."/>
            <person name="Andreopoulos W."/>
            <person name="Pangilinan J."/>
            <person name="LaButti K."/>
            <person name="Riley R."/>
            <person name="Lipzen A."/>
            <person name="Clum A."/>
            <person name="Drula E."/>
            <person name="Henrissat B."/>
            <person name="Kohler A."/>
            <person name="Grigoriev I.V."/>
            <person name="Martin F.M."/>
            <person name="Hacquard S."/>
        </authorList>
    </citation>
    <scope>NUCLEOTIDE SEQUENCE</scope>
    <source>
        <strain evidence="3">MPI-CAGE-CH-0230</strain>
    </source>
</reference>
<evidence type="ECO:0000256" key="2">
    <source>
        <dbReference type="SAM" id="Phobius"/>
    </source>
</evidence>
<feature type="region of interest" description="Disordered" evidence="1">
    <location>
        <begin position="1"/>
        <end position="36"/>
    </location>
</feature>